<dbReference type="Gramene" id="OE9A012734T3">
    <property type="protein sequence ID" value="OE9A012734C3"/>
    <property type="gene ID" value="OE9A012734"/>
</dbReference>
<dbReference type="Gene3D" id="1.25.40.10">
    <property type="entry name" value="Tetratricopeptide repeat domain"/>
    <property type="match status" value="3"/>
</dbReference>
<dbReference type="EMBL" id="CACTIH010001939">
    <property type="protein sequence ID" value="CAA2969372.1"/>
    <property type="molecule type" value="Genomic_DNA"/>
</dbReference>
<accession>A0A8S0QNX4</accession>
<feature type="coiled-coil region" evidence="2">
    <location>
        <begin position="870"/>
        <end position="904"/>
    </location>
</feature>
<evidence type="ECO:0000313" key="4">
    <source>
        <dbReference type="Proteomes" id="UP000594638"/>
    </source>
</evidence>
<keyword evidence="2" id="KW-0175">Coiled coil</keyword>
<evidence type="ECO:0000256" key="2">
    <source>
        <dbReference type="SAM" id="Coils"/>
    </source>
</evidence>
<proteinExistence type="predicted"/>
<dbReference type="PANTHER" id="PTHR44203">
    <property type="entry name" value="ETO1-RELATED"/>
    <property type="match status" value="1"/>
</dbReference>
<dbReference type="GO" id="GO:0010105">
    <property type="term" value="P:negative regulation of ethylene-activated signaling pathway"/>
    <property type="evidence" value="ECO:0007669"/>
    <property type="project" value="InterPro"/>
</dbReference>
<organism evidence="3 4">
    <name type="scientific">Olea europaea subsp. europaea</name>
    <dbReference type="NCBI Taxonomy" id="158383"/>
    <lineage>
        <taxon>Eukaryota</taxon>
        <taxon>Viridiplantae</taxon>
        <taxon>Streptophyta</taxon>
        <taxon>Embryophyta</taxon>
        <taxon>Tracheophyta</taxon>
        <taxon>Spermatophyta</taxon>
        <taxon>Magnoliopsida</taxon>
        <taxon>eudicotyledons</taxon>
        <taxon>Gunneridae</taxon>
        <taxon>Pentapetalae</taxon>
        <taxon>asterids</taxon>
        <taxon>lamiids</taxon>
        <taxon>Lamiales</taxon>
        <taxon>Oleaceae</taxon>
        <taxon>Oleeae</taxon>
        <taxon>Olea</taxon>
    </lineage>
</organism>
<sequence>MLAVVESRIYFFATIFGFDFEIGFMSASIDNEANQLKSSNLSKSRLANLIRQYSFDISNATMRYLKLKDRCKTTQVYAFTPSSTATSTPTSAAVAIATATANKRHHLEQLPTLNSILRESVDTVLVSTTKTLLPYGLPRTDSLEPRIDPYLKSEDFVQSLAELYRRENSGPDSDKSLVHLEQYTMSLSNGDPKITRRRLQFARKHAVDVHTKVVLSAWLRYERREDELVGTSPFDCIGRNLECPKSALIHGYDPDSVFDHCQCSRAIDSSNGNSDINYILDGNDQFSSSDLDEIVCFCIGKEEVYCNRGRVASLSRPLKAMLYGNFVESMKNSIDFSGIGISVEGMRAVRLFSESKKLDSCLPNVVMEILSFANRFCCEEMKSACDNYLASLVSNIDEALILIDYALEEKVTLLTASCLQVILRELPGCLHNSKVMNIFCSSEARARLAMVGHSSFLLFYFLSQVAMEEDMTSNVTVNLFERLIECSTERWQKALAFHQLGCVFLERKEFNEAHHCYEAAAEMGHVYSLAGVARTKFRQGQRCLAHDIINSIISKNKYPMGWMYQERSLYNSGMEKILDLNEATRLDPTLSFPYKYRAVSMVEEKNQTEAAIKELNRILRFKVSSDCLELRAWFHIALEDYNAAIRDIQALLTLEPNYMMFNGKVIGSHLVELLGQHVNQWSPADCWMQLYDRWSSVDDIGSLAVVHQMLINNPEKSILWFRQSLLLLRLNCQKAAMRSLRFARNHSSSYCERLVYEGWILYDSDYREEAITKAEESISLQRSFEAFFLKAYALADTYLDPESASYVIELLEEALRCPSDGLRKGQALNNLGSIFVDCGKLDCAADCYMSALKIKHTRAHQGLARVYHHKNDKKSAYDEMTKLIEKAENKASAYEKRSEYCDRELANDDLSMATQLDPLRTYPYRYRAAVLMDDQKENEAVEELTKAIAFKPDVQMLNLRAAFHESMGDLSSALRDCEAALCLDPDHKDTLNLYNCARTRAVST</sequence>
<dbReference type="InterPro" id="IPR011333">
    <property type="entry name" value="SKP1/BTB/POZ_sf"/>
</dbReference>
<keyword evidence="4" id="KW-1185">Reference proteome</keyword>
<dbReference type="Gramene" id="OE9A012734T1">
    <property type="protein sequence ID" value="OE9A012734C1"/>
    <property type="gene ID" value="OE9A012734"/>
</dbReference>
<dbReference type="OrthoDB" id="9997739at2759"/>
<dbReference type="AlphaFoldDB" id="A0A8S0QNX4"/>
<dbReference type="SUPFAM" id="SSF48452">
    <property type="entry name" value="TPR-like"/>
    <property type="match status" value="2"/>
</dbReference>
<dbReference type="Proteomes" id="UP000594638">
    <property type="component" value="Unassembled WGS sequence"/>
</dbReference>
<dbReference type="InterPro" id="IPR011990">
    <property type="entry name" value="TPR-like_helical_dom_sf"/>
</dbReference>
<dbReference type="SUPFAM" id="SSF54695">
    <property type="entry name" value="POZ domain"/>
    <property type="match status" value="1"/>
</dbReference>
<comment type="pathway">
    <text evidence="1">Protein modification; protein ubiquitination.</text>
</comment>
<comment type="caution">
    <text evidence="3">The sequence shown here is derived from an EMBL/GenBank/DDBJ whole genome shotgun (WGS) entry which is preliminary data.</text>
</comment>
<protein>
    <submittedName>
        <fullName evidence="3">Ethylene-overproduction 1-like isoform X1</fullName>
    </submittedName>
</protein>
<dbReference type="SMART" id="SM00028">
    <property type="entry name" value="TPR"/>
    <property type="match status" value="4"/>
</dbReference>
<evidence type="ECO:0000256" key="1">
    <source>
        <dbReference type="ARBA" id="ARBA00004906"/>
    </source>
</evidence>
<name>A0A8S0QNX4_OLEEU</name>
<dbReference type="Gene3D" id="3.30.710.10">
    <property type="entry name" value="Potassium Channel Kv1.1, Chain A"/>
    <property type="match status" value="1"/>
</dbReference>
<gene>
    <name evidence="3" type="ORF">OLEA9_A012734</name>
</gene>
<reference evidence="3 4" key="1">
    <citation type="submission" date="2019-12" db="EMBL/GenBank/DDBJ databases">
        <authorList>
            <person name="Alioto T."/>
            <person name="Alioto T."/>
            <person name="Gomez Garrido J."/>
        </authorList>
    </citation>
    <scope>NUCLEOTIDE SEQUENCE [LARGE SCALE GENOMIC DNA]</scope>
</reference>
<dbReference type="PANTHER" id="PTHR44203:SF3">
    <property type="entry name" value="ETO1-LIKE PROTEIN 2"/>
    <property type="match status" value="1"/>
</dbReference>
<dbReference type="InterPro" id="IPR044631">
    <property type="entry name" value="ETO1-like"/>
</dbReference>
<evidence type="ECO:0000313" key="3">
    <source>
        <dbReference type="EMBL" id="CAA2969372.1"/>
    </source>
</evidence>
<dbReference type="InterPro" id="IPR019734">
    <property type="entry name" value="TPR_rpt"/>
</dbReference>